<dbReference type="PROSITE" id="PS51750">
    <property type="entry name" value="BRO_N"/>
    <property type="match status" value="1"/>
</dbReference>
<dbReference type="KEGG" id="dic:Dpoa569_0001344"/>
<dbReference type="SUPFAM" id="SSF54060">
    <property type="entry name" value="His-Me finger endonucleases"/>
    <property type="match status" value="1"/>
</dbReference>
<dbReference type="STRING" id="568768.GCA_000406125_02514"/>
<dbReference type="EMBL" id="CP042220">
    <property type="protein sequence ID" value="QDX29559.1"/>
    <property type="molecule type" value="Genomic_DNA"/>
</dbReference>
<dbReference type="InterPro" id="IPR044925">
    <property type="entry name" value="His-Me_finger_sf"/>
</dbReference>
<feature type="domain" description="Bro-N" evidence="1">
    <location>
        <begin position="231"/>
        <end position="348"/>
    </location>
</feature>
<sequence length="415" mass="47014">MKIRKTIADIVDKEALGRLFLSKLSARDDGCLVWTGFTGFTGYGQLSFEGRVWSAHRISYEMSNGVIPQGANKWWVLHTCDNPCCCNPDHLYLGDAKDNAKDMIDRKRQRMGFKRHGWGEQERFGRVFYEISGEIKTIFEWAEFFDVNPCTLEQRIAAGWPEKDLGMSSKSYKRHLKSDGKTKYKRFSGLKEVEDYKNEASIAATNEASISTNRDGIIDMNTLAKNTTSSTNEVANSGFIFEGSEIRAVMRDGEPWFIASDVCKSLDLSNPSKSVASLDDDEKQIFNGDPNFKLGSAGNGAQSMIIINESGLYTLILRCRDSIKQGTLPWRFRKWVTNEVLPSIRKTGRYQIEEKRQVVPVFRYVITLHYRDIVTGQEETISGGANTPEEIVRGTAKKFGIFIPEMLNMPVNAYY</sequence>
<dbReference type="GO" id="GO:0004519">
    <property type="term" value="F:endonuclease activity"/>
    <property type="evidence" value="ECO:0007669"/>
    <property type="project" value="InterPro"/>
</dbReference>
<name>A0A5B8HK47_9GAMM</name>
<gene>
    <name evidence="2" type="ORF">Dpoa569_0001344</name>
</gene>
<dbReference type="AlphaFoldDB" id="A0A5B8HK47"/>
<evidence type="ECO:0000259" key="1">
    <source>
        <dbReference type="PROSITE" id="PS51750"/>
    </source>
</evidence>
<reference evidence="2 3" key="1">
    <citation type="journal article" date="2019" name="Environ. Microbiol.">
        <title>The phytopathogenic nature of Dickeya aquatica 174/2 and the dynamic early evolution of Dickeya pathogenicity.</title>
        <authorList>
            <person name="Duprey A."/>
            <person name="Taib N."/>
            <person name="Leonard S."/>
            <person name="Garin T."/>
            <person name="Flandrois J.P."/>
            <person name="Nasser W."/>
            <person name="Brochier-Armanet C."/>
            <person name="Reverchon S."/>
        </authorList>
    </citation>
    <scope>NUCLEOTIDE SEQUENCE [LARGE SCALE GENOMIC DNA]</scope>
    <source>
        <strain evidence="2 3">NCPPB 569</strain>
    </source>
</reference>
<dbReference type="RefSeq" id="WP_128569742.1">
    <property type="nucleotide sequence ID" value="NZ_CM001975.1"/>
</dbReference>
<proteinExistence type="predicted"/>
<accession>A0A5B8HK47</accession>
<dbReference type="InterPro" id="IPR003615">
    <property type="entry name" value="HNH_nuc"/>
</dbReference>
<organism evidence="2 3">
    <name type="scientific">Dickeya poaceiphila</name>
    <dbReference type="NCBI Taxonomy" id="568768"/>
    <lineage>
        <taxon>Bacteria</taxon>
        <taxon>Pseudomonadati</taxon>
        <taxon>Pseudomonadota</taxon>
        <taxon>Gammaproteobacteria</taxon>
        <taxon>Enterobacterales</taxon>
        <taxon>Pectobacteriaceae</taxon>
        <taxon>Dickeya</taxon>
    </lineage>
</organism>
<evidence type="ECO:0000313" key="3">
    <source>
        <dbReference type="Proteomes" id="UP000320591"/>
    </source>
</evidence>
<dbReference type="Gene3D" id="3.90.75.10">
    <property type="entry name" value="Homing Intron 3 (I-ppo) Encoded Endonuclease, Chain A"/>
    <property type="match status" value="1"/>
</dbReference>
<dbReference type="PANTHER" id="PTHR36180">
    <property type="entry name" value="DNA-BINDING PROTEIN-RELATED-RELATED"/>
    <property type="match status" value="1"/>
</dbReference>
<protein>
    <recommendedName>
        <fullName evidence="1">Bro-N domain-containing protein</fullName>
    </recommendedName>
</protein>
<keyword evidence="3" id="KW-1185">Reference proteome</keyword>
<dbReference type="Pfam" id="PF02498">
    <property type="entry name" value="Bro-N"/>
    <property type="match status" value="1"/>
</dbReference>
<dbReference type="Proteomes" id="UP000320591">
    <property type="component" value="Chromosome"/>
</dbReference>
<dbReference type="InterPro" id="IPR003497">
    <property type="entry name" value="BRO_N_domain"/>
</dbReference>
<evidence type="ECO:0000313" key="2">
    <source>
        <dbReference type="EMBL" id="QDX29559.1"/>
    </source>
</evidence>
<dbReference type="Pfam" id="PF13392">
    <property type="entry name" value="HNH_3"/>
    <property type="match status" value="1"/>
</dbReference>
<dbReference type="InterPro" id="IPR044930">
    <property type="entry name" value="Homing_endonuclease_His-Me"/>
</dbReference>
<dbReference type="SMART" id="SM01040">
    <property type="entry name" value="Bro-N"/>
    <property type="match status" value="1"/>
</dbReference>
<dbReference type="PANTHER" id="PTHR36180:SF2">
    <property type="entry name" value="BRO FAMILY PROTEIN"/>
    <property type="match status" value="1"/>
</dbReference>
<dbReference type="OrthoDB" id="6422050at2"/>